<proteinExistence type="predicted"/>
<feature type="coiled-coil region" evidence="1">
    <location>
        <begin position="36"/>
        <end position="74"/>
    </location>
</feature>
<keyword evidence="4" id="KW-1185">Reference proteome</keyword>
<comment type="caution">
    <text evidence="3">The sequence shown here is derived from an EMBL/GenBank/DDBJ whole genome shotgun (WGS) entry which is preliminary data.</text>
</comment>
<gene>
    <name evidence="3" type="ORF">C8035_v008057</name>
</gene>
<sequence length="121" mass="13572">MTKDMVKAPKEDLVPRRFWILVGGNILSPPPTWDHLISTTRKRKEIEREAKEEKEQYQKVKDAAKAELDAAKKTYKETCQGGFSAWKTRRREAELNNNGGTGEGPGRDDPSTNAEGAPTTD</sequence>
<dbReference type="Proteomes" id="UP000295083">
    <property type="component" value="Unassembled WGS sequence"/>
</dbReference>
<dbReference type="AlphaFoldDB" id="A0A4R8QKC5"/>
<evidence type="ECO:0000313" key="3">
    <source>
        <dbReference type="EMBL" id="TDZ37546.1"/>
    </source>
</evidence>
<name>A0A4R8QKC5_9PEZI</name>
<accession>A0A4R8QKC5</accession>
<dbReference type="EMBL" id="QAPG01000022">
    <property type="protein sequence ID" value="TDZ37546.1"/>
    <property type="molecule type" value="Genomic_DNA"/>
</dbReference>
<organism evidence="3 4">
    <name type="scientific">Colletotrichum spinosum</name>
    <dbReference type="NCBI Taxonomy" id="1347390"/>
    <lineage>
        <taxon>Eukaryota</taxon>
        <taxon>Fungi</taxon>
        <taxon>Dikarya</taxon>
        <taxon>Ascomycota</taxon>
        <taxon>Pezizomycotina</taxon>
        <taxon>Sordariomycetes</taxon>
        <taxon>Hypocreomycetidae</taxon>
        <taxon>Glomerellales</taxon>
        <taxon>Glomerellaceae</taxon>
        <taxon>Colletotrichum</taxon>
        <taxon>Colletotrichum orbiculare species complex</taxon>
    </lineage>
</organism>
<reference evidence="3 4" key="1">
    <citation type="submission" date="2018-11" db="EMBL/GenBank/DDBJ databases">
        <title>Genome sequence and assembly of Colletotrichum spinosum.</title>
        <authorList>
            <person name="Gan P."/>
            <person name="Shirasu K."/>
        </authorList>
    </citation>
    <scope>NUCLEOTIDE SEQUENCE [LARGE SCALE GENOMIC DNA]</scope>
    <source>
        <strain evidence="3 4">CBS 515.97</strain>
    </source>
</reference>
<evidence type="ECO:0000313" key="4">
    <source>
        <dbReference type="Proteomes" id="UP000295083"/>
    </source>
</evidence>
<evidence type="ECO:0000256" key="2">
    <source>
        <dbReference type="SAM" id="MobiDB-lite"/>
    </source>
</evidence>
<protein>
    <submittedName>
        <fullName evidence="3">Uncharacterized protein</fullName>
    </submittedName>
</protein>
<evidence type="ECO:0000256" key="1">
    <source>
        <dbReference type="SAM" id="Coils"/>
    </source>
</evidence>
<keyword evidence="1" id="KW-0175">Coiled coil</keyword>
<feature type="compositionally biased region" description="Polar residues" evidence="2">
    <location>
        <begin position="111"/>
        <end position="121"/>
    </location>
</feature>
<feature type="region of interest" description="Disordered" evidence="2">
    <location>
        <begin position="88"/>
        <end position="121"/>
    </location>
</feature>